<accession>A0A8A1LAQ5</accession>
<protein>
    <submittedName>
        <fullName evidence="2">Uncharacterized protein</fullName>
    </submittedName>
</protein>
<evidence type="ECO:0000256" key="1">
    <source>
        <dbReference type="SAM" id="Phobius"/>
    </source>
</evidence>
<organism evidence="2 3">
    <name type="scientific">Ajellomyces capsulatus (strain H88)</name>
    <name type="common">Darling's disease fungus</name>
    <name type="synonym">Histoplasma capsulatum</name>
    <dbReference type="NCBI Taxonomy" id="544711"/>
    <lineage>
        <taxon>Eukaryota</taxon>
        <taxon>Fungi</taxon>
        <taxon>Dikarya</taxon>
        <taxon>Ascomycota</taxon>
        <taxon>Pezizomycotina</taxon>
        <taxon>Eurotiomycetes</taxon>
        <taxon>Eurotiomycetidae</taxon>
        <taxon>Onygenales</taxon>
        <taxon>Ajellomycetaceae</taxon>
        <taxon>Histoplasma</taxon>
    </lineage>
</organism>
<name>A0A8A1LAQ5_AJEC8</name>
<evidence type="ECO:0000313" key="3">
    <source>
        <dbReference type="Proteomes" id="UP000663419"/>
    </source>
</evidence>
<dbReference type="AlphaFoldDB" id="A0A8A1LAQ5"/>
<sequence length="73" mass="8728">MQGHLPVMLLLYHLFFAFLGCYNNKSWRIDGSSRLLMLLFLKTNDMAEYIQNVEGWVGLDWSKMWDRIEGERE</sequence>
<dbReference type="EMBL" id="CP069103">
    <property type="protein sequence ID" value="QSS51159.1"/>
    <property type="molecule type" value="Genomic_DNA"/>
</dbReference>
<gene>
    <name evidence="2" type="ORF">I7I53_06408</name>
</gene>
<keyword evidence="1" id="KW-0472">Membrane</keyword>
<evidence type="ECO:0000313" key="2">
    <source>
        <dbReference type="EMBL" id="QSS51159.1"/>
    </source>
</evidence>
<dbReference type="VEuPathDB" id="FungiDB:I7I53_06408"/>
<keyword evidence="1" id="KW-1133">Transmembrane helix</keyword>
<proteinExistence type="predicted"/>
<keyword evidence="1" id="KW-0812">Transmembrane</keyword>
<dbReference type="Proteomes" id="UP000663419">
    <property type="component" value="Chromosome 2"/>
</dbReference>
<reference evidence="2" key="1">
    <citation type="submission" date="2021-01" db="EMBL/GenBank/DDBJ databases">
        <title>Chromosome-level genome assembly of a human fungal pathogen reveals clustering of transcriptionally co-regulated genes.</title>
        <authorList>
            <person name="Voorhies M."/>
            <person name="Cohen S."/>
            <person name="Shea T.P."/>
            <person name="Petrus S."/>
            <person name="Munoz J.F."/>
            <person name="Poplawski S."/>
            <person name="Goldman W.E."/>
            <person name="Michael T."/>
            <person name="Cuomo C.A."/>
            <person name="Sil A."/>
            <person name="Beyhan S."/>
        </authorList>
    </citation>
    <scope>NUCLEOTIDE SEQUENCE</scope>
    <source>
        <strain evidence="2">H88</strain>
    </source>
</reference>
<feature type="transmembrane region" description="Helical" evidence="1">
    <location>
        <begin position="6"/>
        <end position="24"/>
    </location>
</feature>